<keyword evidence="5" id="KW-0233">DNA recombination</keyword>
<comment type="similarity">
    <text evidence="2">Belongs to the transposase mutator family.</text>
</comment>
<reference evidence="6 7" key="1">
    <citation type="journal article" date="2020" name="Front. Microbiol.">
        <title>Single-cell genomics of novel Actinobacteria with the Wood-Ljungdahl pathway discovered in a serpentinizing system.</title>
        <authorList>
            <person name="Merino N."/>
            <person name="Kawai M."/>
            <person name="Boyd E.S."/>
            <person name="Colman D.R."/>
            <person name="McGlynn S.E."/>
            <person name="Nealson K.H."/>
            <person name="Kurokawa K."/>
            <person name="Hongoh Y."/>
        </authorList>
    </citation>
    <scope>NUCLEOTIDE SEQUENCE [LARGE SCALE GENOMIC DNA]</scope>
    <source>
        <strain evidence="6 7">S25</strain>
    </source>
</reference>
<proteinExistence type="inferred from homology"/>
<feature type="non-terminal residue" evidence="6">
    <location>
        <position position="91"/>
    </location>
</feature>
<dbReference type="GO" id="GO:0006313">
    <property type="term" value="P:DNA transposition"/>
    <property type="evidence" value="ECO:0007669"/>
    <property type="project" value="InterPro"/>
</dbReference>
<dbReference type="Proteomes" id="UP000543224">
    <property type="component" value="Unassembled WGS sequence"/>
</dbReference>
<evidence type="ECO:0000256" key="3">
    <source>
        <dbReference type="ARBA" id="ARBA00022578"/>
    </source>
</evidence>
<dbReference type="GO" id="GO:0004803">
    <property type="term" value="F:transposase activity"/>
    <property type="evidence" value="ECO:0007669"/>
    <property type="project" value="InterPro"/>
</dbReference>
<evidence type="ECO:0000313" key="6">
    <source>
        <dbReference type="EMBL" id="GFP26410.1"/>
    </source>
</evidence>
<dbReference type="EMBL" id="BLRX01000589">
    <property type="protein sequence ID" value="GFP26410.1"/>
    <property type="molecule type" value="Genomic_DNA"/>
</dbReference>
<accession>A0A6V8P3L4</accession>
<organism evidence="6 7">
    <name type="scientific">Candidatus Hakubella thermalkaliphila</name>
    <dbReference type="NCBI Taxonomy" id="2754717"/>
    <lineage>
        <taxon>Bacteria</taxon>
        <taxon>Bacillati</taxon>
        <taxon>Actinomycetota</taxon>
        <taxon>Actinomycetota incertae sedis</taxon>
        <taxon>Candidatus Hakubellales</taxon>
        <taxon>Candidatus Hakubellaceae</taxon>
        <taxon>Candidatus Hakubella</taxon>
    </lineage>
</organism>
<gene>
    <name evidence="6" type="ORF">HKBW3S25_01903</name>
</gene>
<evidence type="ECO:0000256" key="5">
    <source>
        <dbReference type="ARBA" id="ARBA00023172"/>
    </source>
</evidence>
<dbReference type="GO" id="GO:0003677">
    <property type="term" value="F:DNA binding"/>
    <property type="evidence" value="ECO:0007669"/>
    <property type="project" value="UniProtKB-KW"/>
</dbReference>
<name>A0A6V8P3L4_9ACTN</name>
<dbReference type="Pfam" id="PF00872">
    <property type="entry name" value="Transposase_mut"/>
    <property type="match status" value="1"/>
</dbReference>
<protein>
    <recommendedName>
        <fullName evidence="8">Transposase</fullName>
    </recommendedName>
</protein>
<evidence type="ECO:0000256" key="1">
    <source>
        <dbReference type="ARBA" id="ARBA00002190"/>
    </source>
</evidence>
<keyword evidence="4" id="KW-0238">DNA-binding</keyword>
<evidence type="ECO:0000256" key="4">
    <source>
        <dbReference type="ARBA" id="ARBA00023125"/>
    </source>
</evidence>
<evidence type="ECO:0000313" key="7">
    <source>
        <dbReference type="Proteomes" id="UP000543224"/>
    </source>
</evidence>
<dbReference type="AlphaFoldDB" id="A0A6V8P3L4"/>
<comment type="caution">
    <text evidence="6">The sequence shown here is derived from an EMBL/GenBank/DDBJ whole genome shotgun (WGS) entry which is preliminary data.</text>
</comment>
<evidence type="ECO:0000256" key="2">
    <source>
        <dbReference type="ARBA" id="ARBA00010961"/>
    </source>
</evidence>
<evidence type="ECO:0008006" key="8">
    <source>
        <dbReference type="Google" id="ProtNLM"/>
    </source>
</evidence>
<comment type="function">
    <text evidence="1">Required for the transposition of the insertion element.</text>
</comment>
<keyword evidence="3" id="KW-0815">Transposition</keyword>
<sequence>MFLDGIVLKIKTGFGSKKETVLVAYGVTVQGKRELIDFMVVSHEGANVSNYLRRKDQDKCIKEARAIYNARNRQEAGGAFQQMGQGLNERP</sequence>
<dbReference type="InterPro" id="IPR001207">
    <property type="entry name" value="Transposase_mutator"/>
</dbReference>